<dbReference type="Gene3D" id="1.10.245.10">
    <property type="entry name" value="SWIB/MDM2 domain"/>
    <property type="match status" value="1"/>
</dbReference>
<feature type="compositionally biased region" description="Low complexity" evidence="1">
    <location>
        <begin position="661"/>
        <end position="672"/>
    </location>
</feature>
<dbReference type="AlphaFoldDB" id="A0A0G4HNL7"/>
<dbReference type="EMBL" id="CDMZ01003296">
    <property type="protein sequence ID" value="CEM45836.1"/>
    <property type="molecule type" value="Genomic_DNA"/>
</dbReference>
<dbReference type="SUPFAM" id="SSF47592">
    <property type="entry name" value="SWIB/MDM2 domain"/>
    <property type="match status" value="1"/>
</dbReference>
<feature type="region of interest" description="Disordered" evidence="1">
    <location>
        <begin position="638"/>
        <end position="679"/>
    </location>
</feature>
<feature type="compositionally biased region" description="Pro residues" evidence="1">
    <location>
        <begin position="645"/>
        <end position="660"/>
    </location>
</feature>
<feature type="region of interest" description="Disordered" evidence="1">
    <location>
        <begin position="744"/>
        <end position="813"/>
    </location>
</feature>
<feature type="compositionally biased region" description="Pro residues" evidence="1">
    <location>
        <begin position="40"/>
        <end position="65"/>
    </location>
</feature>
<feature type="compositionally biased region" description="Low complexity" evidence="1">
    <location>
        <begin position="490"/>
        <end position="500"/>
    </location>
</feature>
<feature type="region of interest" description="Disordered" evidence="1">
    <location>
        <begin position="1"/>
        <end position="188"/>
    </location>
</feature>
<proteinExistence type="predicted"/>
<dbReference type="VEuPathDB" id="CryptoDB:Cvel_7665"/>
<feature type="compositionally biased region" description="Low complexity" evidence="1">
    <location>
        <begin position="133"/>
        <end position="161"/>
    </location>
</feature>
<dbReference type="PANTHER" id="PTHR13844">
    <property type="entry name" value="SWI/SNF-RELATED MATRIX-ASSOCIATED ACTIN-DEPENDENT REGULATOR OF CHROMATIN SUBFAMILY D"/>
    <property type="match status" value="1"/>
</dbReference>
<feature type="region of interest" description="Disordered" evidence="1">
    <location>
        <begin position="570"/>
        <end position="597"/>
    </location>
</feature>
<name>A0A0G4HNL7_9ALVE</name>
<dbReference type="Pfam" id="PF02201">
    <property type="entry name" value="SWIB"/>
    <property type="match status" value="1"/>
</dbReference>
<feature type="compositionally biased region" description="Low complexity" evidence="1">
    <location>
        <begin position="704"/>
        <end position="716"/>
    </location>
</feature>
<reference evidence="3" key="1">
    <citation type="submission" date="2014-11" db="EMBL/GenBank/DDBJ databases">
        <authorList>
            <person name="Otto D Thomas"/>
            <person name="Naeem Raeece"/>
        </authorList>
    </citation>
    <scope>NUCLEOTIDE SEQUENCE</scope>
</reference>
<dbReference type="InterPro" id="IPR003121">
    <property type="entry name" value="SWIB_MDM2_domain"/>
</dbReference>
<dbReference type="InterPro" id="IPR036885">
    <property type="entry name" value="SWIB_MDM2_dom_sf"/>
</dbReference>
<feature type="compositionally biased region" description="Low complexity" evidence="1">
    <location>
        <begin position="90"/>
        <end position="120"/>
    </location>
</feature>
<evidence type="ECO:0000259" key="2">
    <source>
        <dbReference type="Pfam" id="PF02201"/>
    </source>
</evidence>
<protein>
    <recommendedName>
        <fullName evidence="2">DM2 domain-containing protein</fullName>
    </recommendedName>
</protein>
<evidence type="ECO:0000313" key="3">
    <source>
        <dbReference type="EMBL" id="CEM45836.1"/>
    </source>
</evidence>
<feature type="compositionally biased region" description="Low complexity" evidence="1">
    <location>
        <begin position="767"/>
        <end position="777"/>
    </location>
</feature>
<evidence type="ECO:0000256" key="1">
    <source>
        <dbReference type="SAM" id="MobiDB-lite"/>
    </source>
</evidence>
<feature type="compositionally biased region" description="Polar residues" evidence="1">
    <location>
        <begin position="501"/>
        <end position="510"/>
    </location>
</feature>
<accession>A0A0G4HNL7</accession>
<gene>
    <name evidence="3" type="ORF">Cvel_7665</name>
</gene>
<feature type="region of interest" description="Disordered" evidence="1">
    <location>
        <begin position="704"/>
        <end position="723"/>
    </location>
</feature>
<organism evidence="3">
    <name type="scientific">Chromera velia CCMP2878</name>
    <dbReference type="NCBI Taxonomy" id="1169474"/>
    <lineage>
        <taxon>Eukaryota</taxon>
        <taxon>Sar</taxon>
        <taxon>Alveolata</taxon>
        <taxon>Colpodellida</taxon>
        <taxon>Chromeraceae</taxon>
        <taxon>Chromera</taxon>
    </lineage>
</organism>
<sequence>MSSSTPPTNGPRPPTANAPFASVPQRPPPPQSGLTTQAPPSRPQQVRPPSPSPSPPPPQQQPPQQIPRGRGRPPKDTTLANRDKSRDRPSTSASASATVPGPRPALAASSAGGASRGLPGPTRPLPARPGLPAQSGSASASSSSAGAARQQTQTQTKAQGVQERERERSGGVKRKASGPPLHSFLPDSVKDVDSSAYSLFCSLSDHEKNLEDAYSKRVRALQELHAPSATDKGFVRRVRVHVYNFARNQVKEPDTYLNAFSTENWTCRPPPSWVFRLQCHTDDKGGAPVKLGGVFKKIVMTVQWPSPQPQEVLTWESGTNPPTDGLEICREGETEVEIRILLFVAYKTAQYTLSRSLARVCGVSQSSLPGILKAVWRYCNFHSLLIREKPGVSKTDECLAEVLEGKSMFSFPELAGLLKEHISPPRPMEISHKVKMTGEWFNNEQVHELWLEIPAGGNPDIADVLTLPQDSQLRGAPSVRAPHVPFVSQGPGRPRSSSGPLNKTQGSGPPQSEGMRVKAKAERAQETVGECLQAVWSASARRSFFLSFAENPVKTIRDLLVSKTALNSQLAPSSSSSQHNQQGGGGSSSQQQQQQHCVLAERGAFEESVRPWHDADSFNGPWVFQAVDNYLSKLSDRTPISPSAFPQPPGGHPPPRPAPAGAPQGANPPHANRPVGTGLSATAASKGATAAAAAAAGAASASSASASSSSSSSSSSHQGQQQELLQPNPLAFAAAAAAAAQQQAVMGGGPRDRGGAGPLIPMAGPGASSLAAAASAAFHPVQQQPSSSSSSSSGVLPGGGAGFVTATMFPSTK</sequence>
<feature type="domain" description="DM2" evidence="2">
    <location>
        <begin position="350"/>
        <end position="422"/>
    </location>
</feature>
<feature type="region of interest" description="Disordered" evidence="1">
    <location>
        <begin position="474"/>
        <end position="522"/>
    </location>
</feature>